<evidence type="ECO:0000313" key="1">
    <source>
        <dbReference type="EMBL" id="DAF64680.1"/>
    </source>
</evidence>
<proteinExistence type="predicted"/>
<reference evidence="1" key="1">
    <citation type="journal article" date="2021" name="Proc. Natl. Acad. Sci. U.S.A.">
        <title>A Catalog of Tens of Thousands of Viruses from Human Metagenomes Reveals Hidden Associations with Chronic Diseases.</title>
        <authorList>
            <person name="Tisza M.J."/>
            <person name="Buck C.B."/>
        </authorList>
    </citation>
    <scope>NUCLEOTIDE SEQUENCE</scope>
    <source>
        <strain evidence="1">Ct90d35</strain>
    </source>
</reference>
<name>A0A8S5TNG9_9CAUD</name>
<sequence length="45" mass="5176">MWVSVWPLLCARQGRLLRGCMQILNGFTVVMRGDKAKRSEPTQNK</sequence>
<protein>
    <submittedName>
        <fullName evidence="1">Uncharacterized protein</fullName>
    </submittedName>
</protein>
<organism evidence="1">
    <name type="scientific">Podoviridae sp. ct90d35</name>
    <dbReference type="NCBI Taxonomy" id="2827724"/>
    <lineage>
        <taxon>Viruses</taxon>
        <taxon>Duplodnaviria</taxon>
        <taxon>Heunggongvirae</taxon>
        <taxon>Uroviricota</taxon>
        <taxon>Caudoviricetes</taxon>
    </lineage>
</organism>
<dbReference type="EMBL" id="BK032865">
    <property type="protein sequence ID" value="DAF64680.1"/>
    <property type="molecule type" value="Genomic_DNA"/>
</dbReference>
<accession>A0A8S5TNG9</accession>